<evidence type="ECO:0000313" key="2">
    <source>
        <dbReference type="Proteomes" id="UP000263833"/>
    </source>
</evidence>
<organism evidence="1 2">
    <name type="scientific">Sphingorhabdus pulchriflava</name>
    <dbReference type="NCBI Taxonomy" id="2292257"/>
    <lineage>
        <taxon>Bacteria</taxon>
        <taxon>Pseudomonadati</taxon>
        <taxon>Pseudomonadota</taxon>
        <taxon>Alphaproteobacteria</taxon>
        <taxon>Sphingomonadales</taxon>
        <taxon>Sphingomonadaceae</taxon>
        <taxon>Sphingorhabdus</taxon>
    </lineage>
</organism>
<accession>A0A371B544</accession>
<evidence type="ECO:0000313" key="1">
    <source>
        <dbReference type="EMBL" id="RDV02541.1"/>
    </source>
</evidence>
<gene>
    <name evidence="1" type="ORF">DXH95_11270</name>
</gene>
<protein>
    <submittedName>
        <fullName evidence="1">Uncharacterized protein</fullName>
    </submittedName>
</protein>
<name>A0A371B544_9SPHN</name>
<dbReference type="EMBL" id="QRGP01000002">
    <property type="protein sequence ID" value="RDV02541.1"/>
    <property type="molecule type" value="Genomic_DNA"/>
</dbReference>
<comment type="caution">
    <text evidence="1">The sequence shown here is derived from an EMBL/GenBank/DDBJ whole genome shotgun (WGS) entry which is preliminary data.</text>
</comment>
<sequence>MFVLLSLLATQATEAPPPRSQAVVTASVTIIQLEVIGPAEPTQSNRDRPRRQIRNRAGVQLIEFY</sequence>
<reference evidence="2" key="1">
    <citation type="submission" date="2018-08" db="EMBL/GenBank/DDBJ databases">
        <authorList>
            <person name="Kim S.-J."/>
            <person name="Jung G.-Y."/>
        </authorList>
    </citation>
    <scope>NUCLEOTIDE SEQUENCE [LARGE SCALE GENOMIC DNA]</scope>
    <source>
        <strain evidence="2">GY_G</strain>
    </source>
</reference>
<keyword evidence="2" id="KW-1185">Reference proteome</keyword>
<dbReference type="Proteomes" id="UP000263833">
    <property type="component" value="Unassembled WGS sequence"/>
</dbReference>
<proteinExistence type="predicted"/>
<dbReference type="AlphaFoldDB" id="A0A371B544"/>
<dbReference type="RefSeq" id="WP_115549645.1">
    <property type="nucleotide sequence ID" value="NZ_QRGP01000002.1"/>
</dbReference>